<protein>
    <submittedName>
        <fullName evidence="1">Uncharacterized protein</fullName>
    </submittedName>
</protein>
<accession>M5RAV8</accession>
<gene>
    <name evidence="1" type="ORF">RMSM_06559</name>
</gene>
<reference evidence="1 2" key="1">
    <citation type="journal article" date="2013" name="Mar. Genomics">
        <title>Expression of sulfatases in Rhodopirellula baltica and the diversity of sulfatases in the genus Rhodopirellula.</title>
        <authorList>
            <person name="Wegner C.E."/>
            <person name="Richter-Heitmann T."/>
            <person name="Klindworth A."/>
            <person name="Klockow C."/>
            <person name="Richter M."/>
            <person name="Achstetter T."/>
            <person name="Glockner F.O."/>
            <person name="Harder J."/>
        </authorList>
    </citation>
    <scope>NUCLEOTIDE SEQUENCE [LARGE SCALE GENOMIC DNA]</scope>
    <source>
        <strain evidence="1 2">SM1</strain>
    </source>
</reference>
<evidence type="ECO:0000313" key="1">
    <source>
        <dbReference type="EMBL" id="EMI16510.1"/>
    </source>
</evidence>
<dbReference type="EMBL" id="ANOG01000947">
    <property type="protein sequence ID" value="EMI16510.1"/>
    <property type="molecule type" value="Genomic_DNA"/>
</dbReference>
<organism evidence="1 2">
    <name type="scientific">Rhodopirellula maiorica SM1</name>
    <dbReference type="NCBI Taxonomy" id="1265738"/>
    <lineage>
        <taxon>Bacteria</taxon>
        <taxon>Pseudomonadati</taxon>
        <taxon>Planctomycetota</taxon>
        <taxon>Planctomycetia</taxon>
        <taxon>Pirellulales</taxon>
        <taxon>Pirellulaceae</taxon>
        <taxon>Novipirellula</taxon>
    </lineage>
</organism>
<dbReference type="AlphaFoldDB" id="M5RAV8"/>
<proteinExistence type="predicted"/>
<keyword evidence="2" id="KW-1185">Reference proteome</keyword>
<dbReference type="PATRIC" id="fig|1265738.3.peg.6544"/>
<name>M5RAV8_9BACT</name>
<dbReference type="Proteomes" id="UP000011991">
    <property type="component" value="Unassembled WGS sequence"/>
</dbReference>
<evidence type="ECO:0000313" key="2">
    <source>
        <dbReference type="Proteomes" id="UP000011991"/>
    </source>
</evidence>
<comment type="caution">
    <text evidence="1">The sequence shown here is derived from an EMBL/GenBank/DDBJ whole genome shotgun (WGS) entry which is preliminary data.</text>
</comment>
<sequence length="58" mass="6656">MHTRIDDATSQIAESRYRCPFLARDTFIYSTLRQRFTLAFVPLLAGNASDLGIRFALF</sequence>